<accession>A0A803LEP7</accession>
<dbReference type="InterPro" id="IPR032675">
    <property type="entry name" value="LRR_dom_sf"/>
</dbReference>
<evidence type="ECO:0000313" key="3">
    <source>
        <dbReference type="Proteomes" id="UP000596660"/>
    </source>
</evidence>
<dbReference type="AlphaFoldDB" id="A0A803LEP7"/>
<keyword evidence="3" id="KW-1185">Reference proteome</keyword>
<dbReference type="InterPro" id="IPR055411">
    <property type="entry name" value="LRR_FXL15/At3g58940/PEG3-like"/>
</dbReference>
<evidence type="ECO:0000259" key="1">
    <source>
        <dbReference type="Pfam" id="PF24758"/>
    </source>
</evidence>
<feature type="domain" description="F-box/LRR-repeat protein 15/At3g58940/PEG3-like LRR" evidence="1">
    <location>
        <begin position="25"/>
        <end position="136"/>
    </location>
</feature>
<dbReference type="PANTHER" id="PTHR31900">
    <property type="entry name" value="F-BOX/RNI SUPERFAMILY PROTEIN-RELATED"/>
    <property type="match status" value="1"/>
</dbReference>
<reference evidence="2" key="2">
    <citation type="submission" date="2021-03" db="UniProtKB">
        <authorList>
            <consortium name="EnsemblPlants"/>
        </authorList>
    </citation>
    <scope>IDENTIFICATION</scope>
</reference>
<dbReference type="Pfam" id="PF24758">
    <property type="entry name" value="LRR_At5g56370"/>
    <property type="match status" value="1"/>
</dbReference>
<proteinExistence type="predicted"/>
<dbReference type="Gramene" id="AUR62011653-RA">
    <property type="protein sequence ID" value="AUR62011653-RA:cds"/>
    <property type="gene ID" value="AUR62011653"/>
</dbReference>
<sequence length="173" mass="19817">MLCKPTKINKFCLNRAKSPDVNGNKSWIEFALLKGVSELDIFTYRFNSSVTQQLFMCATLVVLKLHAKSEMKLPDESYFLPNLKFLQLEFAKFPVNFPLTRLISGCPMLEDLVLEGGWEDFNVINISSPTLINLTLDFISFGYQYDRPTTDVLLDLPNLLHFNYEDHLAIITA</sequence>
<dbReference type="SUPFAM" id="SSF52047">
    <property type="entry name" value="RNI-like"/>
    <property type="match status" value="1"/>
</dbReference>
<name>A0A803LEP7_CHEQI</name>
<dbReference type="Proteomes" id="UP000596660">
    <property type="component" value="Unplaced"/>
</dbReference>
<organism evidence="2 3">
    <name type="scientific">Chenopodium quinoa</name>
    <name type="common">Quinoa</name>
    <dbReference type="NCBI Taxonomy" id="63459"/>
    <lineage>
        <taxon>Eukaryota</taxon>
        <taxon>Viridiplantae</taxon>
        <taxon>Streptophyta</taxon>
        <taxon>Embryophyta</taxon>
        <taxon>Tracheophyta</taxon>
        <taxon>Spermatophyta</taxon>
        <taxon>Magnoliopsida</taxon>
        <taxon>eudicotyledons</taxon>
        <taxon>Gunneridae</taxon>
        <taxon>Pentapetalae</taxon>
        <taxon>Caryophyllales</taxon>
        <taxon>Chenopodiaceae</taxon>
        <taxon>Chenopodioideae</taxon>
        <taxon>Atripliceae</taxon>
        <taxon>Chenopodium</taxon>
    </lineage>
</organism>
<dbReference type="Gene3D" id="3.80.10.10">
    <property type="entry name" value="Ribonuclease Inhibitor"/>
    <property type="match status" value="1"/>
</dbReference>
<evidence type="ECO:0000313" key="2">
    <source>
        <dbReference type="EnsemblPlants" id="AUR62011653-RA:cds"/>
    </source>
</evidence>
<dbReference type="EnsemblPlants" id="AUR62011653-RA">
    <property type="protein sequence ID" value="AUR62011653-RA:cds"/>
    <property type="gene ID" value="AUR62011653"/>
</dbReference>
<dbReference type="PANTHER" id="PTHR31900:SF30">
    <property type="entry name" value="SUPERFAMILY PROTEIN, PUTATIVE-RELATED"/>
    <property type="match status" value="1"/>
</dbReference>
<protein>
    <recommendedName>
        <fullName evidence="1">F-box/LRR-repeat protein 15/At3g58940/PEG3-like LRR domain-containing protein</fullName>
    </recommendedName>
</protein>
<dbReference type="InterPro" id="IPR050232">
    <property type="entry name" value="FBL13/AtMIF1-like"/>
</dbReference>
<reference evidence="2" key="1">
    <citation type="journal article" date="2017" name="Nature">
        <title>The genome of Chenopodium quinoa.</title>
        <authorList>
            <person name="Jarvis D.E."/>
            <person name="Ho Y.S."/>
            <person name="Lightfoot D.J."/>
            <person name="Schmoeckel S.M."/>
            <person name="Li B."/>
            <person name="Borm T.J.A."/>
            <person name="Ohyanagi H."/>
            <person name="Mineta K."/>
            <person name="Michell C.T."/>
            <person name="Saber N."/>
            <person name="Kharbatia N.M."/>
            <person name="Rupper R.R."/>
            <person name="Sharp A.R."/>
            <person name="Dally N."/>
            <person name="Boughton B.A."/>
            <person name="Woo Y.H."/>
            <person name="Gao G."/>
            <person name="Schijlen E.G.W.M."/>
            <person name="Guo X."/>
            <person name="Momin A.A."/>
            <person name="Negrao S."/>
            <person name="Al-Babili S."/>
            <person name="Gehring C."/>
            <person name="Roessner U."/>
            <person name="Jung C."/>
            <person name="Murphy K."/>
            <person name="Arold S.T."/>
            <person name="Gojobori T."/>
            <person name="van der Linden C.G."/>
            <person name="van Loo E.N."/>
            <person name="Jellen E.N."/>
            <person name="Maughan P.J."/>
            <person name="Tester M."/>
        </authorList>
    </citation>
    <scope>NUCLEOTIDE SEQUENCE [LARGE SCALE GENOMIC DNA]</scope>
    <source>
        <strain evidence="2">cv. PI 614886</strain>
    </source>
</reference>